<evidence type="ECO:0000313" key="3">
    <source>
        <dbReference type="Proteomes" id="UP001268610"/>
    </source>
</evidence>
<comment type="caution">
    <text evidence="2">The sequence shown here is derived from an EMBL/GenBank/DDBJ whole genome shotgun (WGS) entry which is preliminary data.</text>
</comment>
<dbReference type="RefSeq" id="WP_310866635.1">
    <property type="nucleotide sequence ID" value="NZ_JAVLSF010001005.1"/>
</dbReference>
<dbReference type="EMBL" id="JAVLSF010001005">
    <property type="protein sequence ID" value="MDR9778611.1"/>
    <property type="molecule type" value="Genomic_DNA"/>
</dbReference>
<dbReference type="InterPro" id="IPR011335">
    <property type="entry name" value="Restrct_endonuc-II-like"/>
</dbReference>
<feature type="non-terminal residue" evidence="2">
    <location>
        <position position="126"/>
    </location>
</feature>
<feature type="domain" description="PD-(D/E)XK endonuclease-like" evidence="1">
    <location>
        <begin position="31"/>
        <end position="120"/>
    </location>
</feature>
<name>A0AAJ2H123_9HYPH</name>
<dbReference type="InterPro" id="IPR038726">
    <property type="entry name" value="PDDEXK_AddAB-type"/>
</dbReference>
<organism evidence="2 3">
    <name type="scientific">Rhizobium hidalgonense</name>
    <dbReference type="NCBI Taxonomy" id="1538159"/>
    <lineage>
        <taxon>Bacteria</taxon>
        <taxon>Pseudomonadati</taxon>
        <taxon>Pseudomonadota</taxon>
        <taxon>Alphaproteobacteria</taxon>
        <taxon>Hyphomicrobiales</taxon>
        <taxon>Rhizobiaceae</taxon>
        <taxon>Rhizobium/Agrobacterium group</taxon>
        <taxon>Rhizobium</taxon>
    </lineage>
</organism>
<evidence type="ECO:0000313" key="2">
    <source>
        <dbReference type="EMBL" id="MDR9778611.1"/>
    </source>
</evidence>
<dbReference type="AlphaFoldDB" id="A0AAJ2H123"/>
<sequence>ALTPAPLDTQAIYQLMQAFNLPVSTLNPVMNARYLHGYIDLVYEHQGKYYVADYKSNSLKIAGQPDCFDNYQPAAMQTNMSEAGYWLQAVLYQVALHRYLQVRLPNYQPAQHLGGVVYLYLRGLRE</sequence>
<dbReference type="Proteomes" id="UP001268610">
    <property type="component" value="Unassembled WGS sequence"/>
</dbReference>
<dbReference type="Pfam" id="PF12705">
    <property type="entry name" value="PDDEXK_1"/>
    <property type="match status" value="1"/>
</dbReference>
<gene>
    <name evidence="2" type="ORF">RJJ65_39395</name>
</gene>
<proteinExistence type="predicted"/>
<dbReference type="InterPro" id="IPR011604">
    <property type="entry name" value="PDDEXK-like_dom_sf"/>
</dbReference>
<reference evidence="2" key="1">
    <citation type="submission" date="2023-04" db="EMBL/GenBank/DDBJ databases">
        <title>Genomic characterization of faba bean (Vicia faba) microsymbionts in Mexican soils.</title>
        <authorList>
            <person name="Rivera Orduna F.N."/>
            <person name="Guevara-Luna J."/>
            <person name="Yan J."/>
            <person name="Arroyo-Herrera I."/>
            <person name="Li Y."/>
            <person name="Vasquez-Murrieta M.S."/>
            <person name="Wang E.T."/>
        </authorList>
    </citation>
    <scope>NUCLEOTIDE SEQUENCE</scope>
    <source>
        <strain evidence="2">CH26</strain>
    </source>
</reference>
<dbReference type="CDD" id="cd22352">
    <property type="entry name" value="RecB_C-like"/>
    <property type="match status" value="1"/>
</dbReference>
<protein>
    <submittedName>
        <fullName evidence="2">PD-(D/E)XK nuclease family protein</fullName>
    </submittedName>
</protein>
<accession>A0AAJ2H123</accession>
<feature type="non-terminal residue" evidence="2">
    <location>
        <position position="1"/>
    </location>
</feature>
<dbReference type="Gene3D" id="3.90.320.10">
    <property type="match status" value="1"/>
</dbReference>
<evidence type="ECO:0000259" key="1">
    <source>
        <dbReference type="Pfam" id="PF12705"/>
    </source>
</evidence>
<dbReference type="SUPFAM" id="SSF52980">
    <property type="entry name" value="Restriction endonuclease-like"/>
    <property type="match status" value="1"/>
</dbReference>